<protein>
    <submittedName>
        <fullName evidence="1">Uncharacterized protein</fullName>
    </submittedName>
</protein>
<comment type="caution">
    <text evidence="1">The sequence shown here is derived from an EMBL/GenBank/DDBJ whole genome shotgun (WGS) entry which is preliminary data.</text>
</comment>
<organism evidence="1 2">
    <name type="scientific">Thelephora ganbajun</name>
    <name type="common">Ganba fungus</name>
    <dbReference type="NCBI Taxonomy" id="370292"/>
    <lineage>
        <taxon>Eukaryota</taxon>
        <taxon>Fungi</taxon>
        <taxon>Dikarya</taxon>
        <taxon>Basidiomycota</taxon>
        <taxon>Agaricomycotina</taxon>
        <taxon>Agaricomycetes</taxon>
        <taxon>Thelephorales</taxon>
        <taxon>Thelephoraceae</taxon>
        <taxon>Thelephora</taxon>
    </lineage>
</organism>
<keyword evidence="2" id="KW-1185">Reference proteome</keyword>
<sequence length="332" mass="37219">MLRLSHVRISWTAPLLRNLTKLMLNFICTGTPHDSTSIQTFLNALKNCPDLESLQLAFAGPDLPDDSQGDSKVVVRLRKLQVLVLQFDDQKVVECIPSHIWFPESTKVEAETSCRAGLHAAISKVLPLVTDNFHFVLLHLHNEGESHRFNMDASPQFASKVVKIIGSDTAVTFHVLLGLPYEIPRRMWKGFHHLEEISYAASFRSDSDSVDPFFSLWDLKIPWVFTQGHSTVALKRGLLERDACGRQLKRISLSHPVEDEILVLRPFKRCCRRGRQVPESPLMVFLIFGSSSHKMSSLVATPDLKRDSGSDATTLSQHDRRVGAGVMSGRGS</sequence>
<dbReference type="Proteomes" id="UP000886501">
    <property type="component" value="Unassembled WGS sequence"/>
</dbReference>
<proteinExistence type="predicted"/>
<reference evidence="1" key="1">
    <citation type="submission" date="2019-10" db="EMBL/GenBank/DDBJ databases">
        <authorList>
            <consortium name="DOE Joint Genome Institute"/>
            <person name="Kuo A."/>
            <person name="Miyauchi S."/>
            <person name="Kiss E."/>
            <person name="Drula E."/>
            <person name="Kohler A."/>
            <person name="Sanchez-Garcia M."/>
            <person name="Andreopoulos B."/>
            <person name="Barry K.W."/>
            <person name="Bonito G."/>
            <person name="Buee M."/>
            <person name="Carver A."/>
            <person name="Chen C."/>
            <person name="Cichocki N."/>
            <person name="Clum A."/>
            <person name="Culley D."/>
            <person name="Crous P.W."/>
            <person name="Fauchery L."/>
            <person name="Girlanda M."/>
            <person name="Hayes R."/>
            <person name="Keri Z."/>
            <person name="Labutti K."/>
            <person name="Lipzen A."/>
            <person name="Lombard V."/>
            <person name="Magnuson J."/>
            <person name="Maillard F."/>
            <person name="Morin E."/>
            <person name="Murat C."/>
            <person name="Nolan M."/>
            <person name="Ohm R."/>
            <person name="Pangilinan J."/>
            <person name="Pereira M."/>
            <person name="Perotto S."/>
            <person name="Peter M."/>
            <person name="Riley R."/>
            <person name="Sitrit Y."/>
            <person name="Stielow B."/>
            <person name="Szollosi G."/>
            <person name="Zifcakova L."/>
            <person name="Stursova M."/>
            <person name="Spatafora J.W."/>
            <person name="Tedersoo L."/>
            <person name="Vaario L.-M."/>
            <person name="Yamada A."/>
            <person name="Yan M."/>
            <person name="Wang P."/>
            <person name="Xu J."/>
            <person name="Bruns T."/>
            <person name="Baldrian P."/>
            <person name="Vilgalys R."/>
            <person name="Henrissat B."/>
            <person name="Grigoriev I.V."/>
            <person name="Hibbett D."/>
            <person name="Nagy L.G."/>
            <person name="Martin F.M."/>
        </authorList>
    </citation>
    <scope>NUCLEOTIDE SEQUENCE</scope>
    <source>
        <strain evidence="1">P2</strain>
    </source>
</reference>
<gene>
    <name evidence="1" type="ORF">BDM02DRAFT_3127473</name>
</gene>
<name>A0ACB6ZMZ8_THEGA</name>
<reference evidence="1" key="2">
    <citation type="journal article" date="2020" name="Nat. Commun.">
        <title>Large-scale genome sequencing of mycorrhizal fungi provides insights into the early evolution of symbiotic traits.</title>
        <authorList>
            <person name="Miyauchi S."/>
            <person name="Kiss E."/>
            <person name="Kuo A."/>
            <person name="Drula E."/>
            <person name="Kohler A."/>
            <person name="Sanchez-Garcia M."/>
            <person name="Morin E."/>
            <person name="Andreopoulos B."/>
            <person name="Barry K.W."/>
            <person name="Bonito G."/>
            <person name="Buee M."/>
            <person name="Carver A."/>
            <person name="Chen C."/>
            <person name="Cichocki N."/>
            <person name="Clum A."/>
            <person name="Culley D."/>
            <person name="Crous P.W."/>
            <person name="Fauchery L."/>
            <person name="Girlanda M."/>
            <person name="Hayes R.D."/>
            <person name="Keri Z."/>
            <person name="LaButti K."/>
            <person name="Lipzen A."/>
            <person name="Lombard V."/>
            <person name="Magnuson J."/>
            <person name="Maillard F."/>
            <person name="Murat C."/>
            <person name="Nolan M."/>
            <person name="Ohm R.A."/>
            <person name="Pangilinan J."/>
            <person name="Pereira M.F."/>
            <person name="Perotto S."/>
            <person name="Peter M."/>
            <person name="Pfister S."/>
            <person name="Riley R."/>
            <person name="Sitrit Y."/>
            <person name="Stielow J.B."/>
            <person name="Szollosi G."/>
            <person name="Zifcakova L."/>
            <person name="Stursova M."/>
            <person name="Spatafora J.W."/>
            <person name="Tedersoo L."/>
            <person name="Vaario L.M."/>
            <person name="Yamada A."/>
            <person name="Yan M."/>
            <person name="Wang P."/>
            <person name="Xu J."/>
            <person name="Bruns T."/>
            <person name="Baldrian P."/>
            <person name="Vilgalys R."/>
            <person name="Dunand C."/>
            <person name="Henrissat B."/>
            <person name="Grigoriev I.V."/>
            <person name="Hibbett D."/>
            <person name="Nagy L.G."/>
            <person name="Martin F.M."/>
        </authorList>
    </citation>
    <scope>NUCLEOTIDE SEQUENCE</scope>
    <source>
        <strain evidence="1">P2</strain>
    </source>
</reference>
<dbReference type="EMBL" id="MU117981">
    <property type="protein sequence ID" value="KAF9650808.1"/>
    <property type="molecule type" value="Genomic_DNA"/>
</dbReference>
<evidence type="ECO:0000313" key="2">
    <source>
        <dbReference type="Proteomes" id="UP000886501"/>
    </source>
</evidence>
<accession>A0ACB6ZMZ8</accession>
<evidence type="ECO:0000313" key="1">
    <source>
        <dbReference type="EMBL" id="KAF9650808.1"/>
    </source>
</evidence>